<reference evidence="1" key="2">
    <citation type="journal article" date="2015" name="Fish Shellfish Immunol.">
        <title>Early steps in the European eel (Anguilla anguilla)-Vibrio vulnificus interaction in the gills: Role of the RtxA13 toxin.</title>
        <authorList>
            <person name="Callol A."/>
            <person name="Pajuelo D."/>
            <person name="Ebbesson L."/>
            <person name="Teles M."/>
            <person name="MacKenzie S."/>
            <person name="Amaro C."/>
        </authorList>
    </citation>
    <scope>NUCLEOTIDE SEQUENCE</scope>
</reference>
<protein>
    <submittedName>
        <fullName evidence="1">Uncharacterized protein</fullName>
    </submittedName>
</protein>
<dbReference type="EMBL" id="GBXM01039401">
    <property type="protein sequence ID" value="JAH69176.1"/>
    <property type="molecule type" value="Transcribed_RNA"/>
</dbReference>
<evidence type="ECO:0000313" key="1">
    <source>
        <dbReference type="EMBL" id="JAH67458.1"/>
    </source>
</evidence>
<accession>A0A0E9UR71</accession>
<name>A0A0E9UR71_ANGAN</name>
<dbReference type="AlphaFoldDB" id="A0A0E9UR71"/>
<organism evidence="1">
    <name type="scientific">Anguilla anguilla</name>
    <name type="common">European freshwater eel</name>
    <name type="synonym">Muraena anguilla</name>
    <dbReference type="NCBI Taxonomy" id="7936"/>
    <lineage>
        <taxon>Eukaryota</taxon>
        <taxon>Metazoa</taxon>
        <taxon>Chordata</taxon>
        <taxon>Craniata</taxon>
        <taxon>Vertebrata</taxon>
        <taxon>Euteleostomi</taxon>
        <taxon>Actinopterygii</taxon>
        <taxon>Neopterygii</taxon>
        <taxon>Teleostei</taxon>
        <taxon>Anguilliformes</taxon>
        <taxon>Anguillidae</taxon>
        <taxon>Anguilla</taxon>
    </lineage>
</organism>
<proteinExistence type="predicted"/>
<sequence>MRRYTFELRIPNQGCVCVLPKSLADAWLWTETERFNVTGASQIRLKTFSDFSVPINYDSHAIP</sequence>
<reference evidence="1" key="1">
    <citation type="submission" date="2014-11" db="EMBL/GenBank/DDBJ databases">
        <authorList>
            <person name="Amaro Gonzalez C."/>
        </authorList>
    </citation>
    <scope>NUCLEOTIDE SEQUENCE</scope>
</reference>
<dbReference type="EMBL" id="GBXM01041119">
    <property type="protein sequence ID" value="JAH67458.1"/>
    <property type="molecule type" value="Transcribed_RNA"/>
</dbReference>